<evidence type="ECO:0000256" key="5">
    <source>
        <dbReference type="PROSITE-ProRule" id="PRU00108"/>
    </source>
</evidence>
<feature type="compositionally biased region" description="Low complexity" evidence="7">
    <location>
        <begin position="75"/>
        <end position="84"/>
    </location>
</feature>
<accession>A0A6J3A1V3</accession>
<dbReference type="FunFam" id="1.10.10.60:FF:000679">
    <property type="entry name" value="Homeobox protein aristaless"/>
    <property type="match status" value="1"/>
</dbReference>
<keyword evidence="4 5" id="KW-0539">Nucleus</keyword>
<feature type="compositionally biased region" description="Basic and acidic residues" evidence="7">
    <location>
        <begin position="65"/>
        <end position="74"/>
    </location>
</feature>
<dbReference type="PANTHER" id="PTHR24329">
    <property type="entry name" value="HOMEOBOX PROTEIN ARISTALESS"/>
    <property type="match status" value="1"/>
</dbReference>
<feature type="domain" description="Homeobox" evidence="8">
    <location>
        <begin position="89"/>
        <end position="149"/>
    </location>
</feature>
<keyword evidence="2 5" id="KW-0238">DNA-binding</keyword>
<dbReference type="GO" id="GO:0005634">
    <property type="term" value="C:nucleus"/>
    <property type="evidence" value="ECO:0007669"/>
    <property type="project" value="UniProtKB-SubCell"/>
</dbReference>
<organism evidence="9 10">
    <name type="scientific">Vicugna pacos</name>
    <name type="common">Alpaca</name>
    <name type="synonym">Lama pacos</name>
    <dbReference type="NCBI Taxonomy" id="30538"/>
    <lineage>
        <taxon>Eukaryota</taxon>
        <taxon>Metazoa</taxon>
        <taxon>Chordata</taxon>
        <taxon>Craniata</taxon>
        <taxon>Vertebrata</taxon>
        <taxon>Euteleostomi</taxon>
        <taxon>Mammalia</taxon>
        <taxon>Eutheria</taxon>
        <taxon>Laurasiatheria</taxon>
        <taxon>Artiodactyla</taxon>
        <taxon>Tylopoda</taxon>
        <taxon>Camelidae</taxon>
        <taxon>Vicugna</taxon>
    </lineage>
</organism>
<dbReference type="InterPro" id="IPR009057">
    <property type="entry name" value="Homeodomain-like_sf"/>
</dbReference>
<feature type="DNA-binding region" description="Homeobox" evidence="5">
    <location>
        <begin position="91"/>
        <end position="150"/>
    </location>
</feature>
<dbReference type="InterPro" id="IPR017970">
    <property type="entry name" value="Homeobox_CS"/>
</dbReference>
<dbReference type="Proteomes" id="UP001652581">
    <property type="component" value="Chromosome X"/>
</dbReference>
<dbReference type="InterPro" id="IPR050649">
    <property type="entry name" value="Paired_Homeobox_TFs"/>
</dbReference>
<dbReference type="PROSITE" id="PS00027">
    <property type="entry name" value="HOMEOBOX_1"/>
    <property type="match status" value="1"/>
</dbReference>
<dbReference type="RefSeq" id="XP_031527277.1">
    <property type="nucleotide sequence ID" value="XM_031671417.2"/>
</dbReference>
<dbReference type="CDD" id="cd00086">
    <property type="entry name" value="homeodomain"/>
    <property type="match status" value="1"/>
</dbReference>
<dbReference type="SUPFAM" id="SSF46689">
    <property type="entry name" value="Homeodomain-like"/>
    <property type="match status" value="1"/>
</dbReference>
<comment type="subcellular location">
    <subcellularLocation>
        <location evidence="1 5 6">Nucleus</location>
    </subcellularLocation>
</comment>
<dbReference type="PROSITE" id="PS50071">
    <property type="entry name" value="HOMEOBOX_2"/>
    <property type="match status" value="1"/>
</dbReference>
<evidence type="ECO:0000313" key="9">
    <source>
        <dbReference type="Proteomes" id="UP001652581"/>
    </source>
</evidence>
<evidence type="ECO:0000256" key="6">
    <source>
        <dbReference type="RuleBase" id="RU000682"/>
    </source>
</evidence>
<gene>
    <name evidence="10" type="primary">LOC116277292</name>
</gene>
<dbReference type="InterPro" id="IPR001356">
    <property type="entry name" value="HD"/>
</dbReference>
<reference evidence="10" key="1">
    <citation type="submission" date="2025-08" db="UniProtKB">
        <authorList>
            <consortium name="RefSeq"/>
        </authorList>
    </citation>
    <scope>IDENTIFICATION</scope>
</reference>
<dbReference type="Pfam" id="PF00046">
    <property type="entry name" value="Homeodomain"/>
    <property type="match status" value="1"/>
</dbReference>
<proteinExistence type="predicted"/>
<keyword evidence="3 5" id="KW-0371">Homeobox</keyword>
<evidence type="ECO:0000256" key="4">
    <source>
        <dbReference type="ARBA" id="ARBA00023242"/>
    </source>
</evidence>
<dbReference type="GeneID" id="116277292"/>
<dbReference type="PANTHER" id="PTHR24329:SF540">
    <property type="entry name" value="HOMEOBOX DOMAIN-CONTAINING PROTEIN"/>
    <property type="match status" value="1"/>
</dbReference>
<evidence type="ECO:0000256" key="3">
    <source>
        <dbReference type="ARBA" id="ARBA00023155"/>
    </source>
</evidence>
<dbReference type="InParanoid" id="A0A6J3A1V3"/>
<keyword evidence="9" id="KW-1185">Reference proteome</keyword>
<dbReference type="Gene3D" id="1.10.10.60">
    <property type="entry name" value="Homeodomain-like"/>
    <property type="match status" value="1"/>
</dbReference>
<evidence type="ECO:0000259" key="8">
    <source>
        <dbReference type="PROSITE" id="PS50071"/>
    </source>
</evidence>
<sequence length="174" mass="20221">MEPPRRVQTYGYFCLGVHGLEIRFESVRGPAPAAQEHHVVLINREGAMHQEGYGNLEGRGGGQEPEQRPPEEPRQAAAAAEAPQPRNPQRRRIQRHNFTQWQLQELEGLFQHTQYPDILTRRELARRIDVTETRVQVWFKNRRAKYRRNVRAAMRQDAPPANLDYLVIITQEGP</sequence>
<feature type="region of interest" description="Disordered" evidence="7">
    <location>
        <begin position="51"/>
        <end position="91"/>
    </location>
</feature>
<dbReference type="SMART" id="SM00389">
    <property type="entry name" value="HOX"/>
    <property type="match status" value="1"/>
</dbReference>
<evidence type="ECO:0000256" key="1">
    <source>
        <dbReference type="ARBA" id="ARBA00004123"/>
    </source>
</evidence>
<evidence type="ECO:0000256" key="7">
    <source>
        <dbReference type="SAM" id="MobiDB-lite"/>
    </source>
</evidence>
<name>A0A6J3A1V3_VICPA</name>
<dbReference type="GO" id="GO:0000981">
    <property type="term" value="F:DNA-binding transcription factor activity, RNA polymerase II-specific"/>
    <property type="evidence" value="ECO:0007669"/>
    <property type="project" value="InterPro"/>
</dbReference>
<dbReference type="GO" id="GO:0000977">
    <property type="term" value="F:RNA polymerase II transcription regulatory region sequence-specific DNA binding"/>
    <property type="evidence" value="ECO:0007669"/>
    <property type="project" value="TreeGrafter"/>
</dbReference>
<dbReference type="KEGG" id="vpc:116277292"/>
<dbReference type="AlphaFoldDB" id="A0A6J3A1V3"/>
<protein>
    <submittedName>
        <fullName evidence="10">Rhox homeobox family member 1-like</fullName>
    </submittedName>
</protein>
<evidence type="ECO:0000256" key="2">
    <source>
        <dbReference type="ARBA" id="ARBA00023125"/>
    </source>
</evidence>
<evidence type="ECO:0000313" key="10">
    <source>
        <dbReference type="RefSeq" id="XP_031527277.1"/>
    </source>
</evidence>